<accession>A0A6F8PY03</accession>
<reference evidence="3" key="1">
    <citation type="submission" date="2019-11" db="EMBL/GenBank/DDBJ databases">
        <title>Isolation and characterization of two novel species in the genus Thiomicrorhabdus.</title>
        <authorList>
            <person name="Mochizuki J."/>
            <person name="Kojima H."/>
            <person name="Fukui M."/>
        </authorList>
    </citation>
    <scope>NUCLEOTIDE SEQUENCE [LARGE SCALE GENOMIC DNA]</scope>
    <source>
        <strain evidence="3">aks77</strain>
    </source>
</reference>
<evidence type="ECO:0000313" key="3">
    <source>
        <dbReference type="Proteomes" id="UP000501726"/>
    </source>
</evidence>
<dbReference type="EMBL" id="AP021889">
    <property type="protein sequence ID" value="BBP47032.1"/>
    <property type="molecule type" value="Genomic_DNA"/>
</dbReference>
<feature type="signal peptide" evidence="1">
    <location>
        <begin position="1"/>
        <end position="21"/>
    </location>
</feature>
<name>A0A6F8PY03_9GAMM</name>
<dbReference type="RefSeq" id="WP_173274109.1">
    <property type="nucleotide sequence ID" value="NZ_AP021889.1"/>
</dbReference>
<proteinExistence type="predicted"/>
<dbReference type="KEGG" id="tse:THMIRHAS_24050"/>
<gene>
    <name evidence="2" type="ORF">THMIRHAS_24050</name>
</gene>
<dbReference type="AlphaFoldDB" id="A0A6F8PY03"/>
<protein>
    <submittedName>
        <fullName evidence="2">Uncharacterized protein</fullName>
    </submittedName>
</protein>
<dbReference type="Proteomes" id="UP000501726">
    <property type="component" value="Chromosome"/>
</dbReference>
<feature type="chain" id="PRO_5026194465" evidence="1">
    <location>
        <begin position="22"/>
        <end position="51"/>
    </location>
</feature>
<keyword evidence="1" id="KW-0732">Signal</keyword>
<keyword evidence="3" id="KW-1185">Reference proteome</keyword>
<sequence>MKKLFASLFIAGSLFATAASAADSWSFDGEAVTGSNSGGCTWSFDCEKPMK</sequence>
<organism evidence="2 3">
    <name type="scientific">Thiosulfatimonas sediminis</name>
    <dbReference type="NCBI Taxonomy" id="2675054"/>
    <lineage>
        <taxon>Bacteria</taxon>
        <taxon>Pseudomonadati</taxon>
        <taxon>Pseudomonadota</taxon>
        <taxon>Gammaproteobacteria</taxon>
        <taxon>Thiotrichales</taxon>
        <taxon>Piscirickettsiaceae</taxon>
        <taxon>Thiosulfatimonas</taxon>
    </lineage>
</organism>
<evidence type="ECO:0000313" key="2">
    <source>
        <dbReference type="EMBL" id="BBP47032.1"/>
    </source>
</evidence>
<evidence type="ECO:0000256" key="1">
    <source>
        <dbReference type="SAM" id="SignalP"/>
    </source>
</evidence>